<sequence length="57" mass="6062">MAELGDDTRSSFIDKNTPIGFKDKSTPIGLDNAPEIDATAENEAAAPDEEKPEAQAE</sequence>
<evidence type="ECO:0000313" key="3">
    <source>
        <dbReference type="Proteomes" id="UP000215002"/>
    </source>
</evidence>
<keyword evidence="3" id="KW-1185">Reference proteome</keyword>
<accession>A0A223P3A9</accession>
<gene>
    <name evidence="2" type="ORF">MuYL_4569</name>
</gene>
<feature type="region of interest" description="Disordered" evidence="1">
    <location>
        <begin position="1"/>
        <end position="57"/>
    </location>
</feature>
<dbReference type="EMBL" id="CP022743">
    <property type="protein sequence ID" value="ASU36454.1"/>
    <property type="molecule type" value="Genomic_DNA"/>
</dbReference>
<dbReference type="KEGG" id="muc:MuYL_4569"/>
<proteinExistence type="predicted"/>
<protein>
    <submittedName>
        <fullName evidence="2">Uncharacterized protein</fullName>
    </submittedName>
</protein>
<evidence type="ECO:0000256" key="1">
    <source>
        <dbReference type="SAM" id="MobiDB-lite"/>
    </source>
</evidence>
<dbReference type="Proteomes" id="UP000215002">
    <property type="component" value="Chromosome"/>
</dbReference>
<feature type="compositionally biased region" description="Basic and acidic residues" evidence="1">
    <location>
        <begin position="48"/>
        <end position="57"/>
    </location>
</feature>
<organism evidence="2 3">
    <name type="scientific">Mucilaginibacter xinganensis</name>
    <dbReference type="NCBI Taxonomy" id="1234841"/>
    <lineage>
        <taxon>Bacteria</taxon>
        <taxon>Pseudomonadati</taxon>
        <taxon>Bacteroidota</taxon>
        <taxon>Sphingobacteriia</taxon>
        <taxon>Sphingobacteriales</taxon>
        <taxon>Sphingobacteriaceae</taxon>
        <taxon>Mucilaginibacter</taxon>
    </lineage>
</organism>
<reference evidence="2 3" key="1">
    <citation type="submission" date="2017-08" db="EMBL/GenBank/DDBJ databases">
        <title>Complete genome sequence of Mucilaginibacter sp. strain BJC16-A31.</title>
        <authorList>
            <consortium name="Henan University of Science and Technology"/>
            <person name="You X."/>
        </authorList>
    </citation>
    <scope>NUCLEOTIDE SEQUENCE [LARGE SCALE GENOMIC DNA]</scope>
    <source>
        <strain evidence="2 3">BJC16-A31</strain>
    </source>
</reference>
<feature type="compositionally biased region" description="Low complexity" evidence="1">
    <location>
        <begin position="35"/>
        <end position="45"/>
    </location>
</feature>
<name>A0A223P3A9_9SPHI</name>
<evidence type="ECO:0000313" key="2">
    <source>
        <dbReference type="EMBL" id="ASU36454.1"/>
    </source>
</evidence>
<dbReference type="AlphaFoldDB" id="A0A223P3A9"/>
<dbReference type="RefSeq" id="WP_157741031.1">
    <property type="nucleotide sequence ID" value="NZ_CP022743.1"/>
</dbReference>